<accession>A0A251UBB0</accession>
<dbReference type="InterPro" id="IPR007493">
    <property type="entry name" value="DUF538"/>
</dbReference>
<dbReference type="Gramene" id="mRNA:HanXRQr2_Chr07g0289321">
    <property type="protein sequence ID" value="CDS:HanXRQr2_Chr07g0289321.1"/>
    <property type="gene ID" value="HanXRQr2_Chr07g0289321"/>
</dbReference>
<organism evidence="2 3">
    <name type="scientific">Helianthus annuus</name>
    <name type="common">Common sunflower</name>
    <dbReference type="NCBI Taxonomy" id="4232"/>
    <lineage>
        <taxon>Eukaryota</taxon>
        <taxon>Viridiplantae</taxon>
        <taxon>Streptophyta</taxon>
        <taxon>Embryophyta</taxon>
        <taxon>Tracheophyta</taxon>
        <taxon>Spermatophyta</taxon>
        <taxon>Magnoliopsida</taxon>
        <taxon>eudicotyledons</taxon>
        <taxon>Gunneridae</taxon>
        <taxon>Pentapetalae</taxon>
        <taxon>asterids</taxon>
        <taxon>campanulids</taxon>
        <taxon>Asterales</taxon>
        <taxon>Asteraceae</taxon>
        <taxon>Asteroideae</taxon>
        <taxon>Heliantheae alliance</taxon>
        <taxon>Heliantheae</taxon>
        <taxon>Helianthus</taxon>
    </lineage>
</organism>
<proteinExistence type="predicted"/>
<evidence type="ECO:0000313" key="2">
    <source>
        <dbReference type="EMBL" id="OTG20404.1"/>
    </source>
</evidence>
<evidence type="ECO:0000313" key="1">
    <source>
        <dbReference type="EMBL" id="KAF5798143.1"/>
    </source>
</evidence>
<evidence type="ECO:0000313" key="3">
    <source>
        <dbReference type="Proteomes" id="UP000215914"/>
    </source>
</evidence>
<dbReference type="InParanoid" id="A0A251UBB0"/>
<keyword evidence="3" id="KW-1185">Reference proteome</keyword>
<sequence>MIIGVIENARLKNLKGISVKILVVWLKIVEVSRIGDELDFSVRIMSVGSGIDNFVESLQCGRGFDCDKLFLGDFLCLRCDLNLVI</sequence>
<reference evidence="1" key="3">
    <citation type="submission" date="2020-06" db="EMBL/GenBank/DDBJ databases">
        <title>Helianthus annuus Genome sequencing and assembly Release 2.</title>
        <authorList>
            <person name="Gouzy J."/>
            <person name="Langlade N."/>
            <person name="Munos S."/>
        </authorList>
    </citation>
    <scope>NUCLEOTIDE SEQUENCE</scope>
    <source>
        <tissue evidence="1">Leaves</tissue>
    </source>
</reference>
<dbReference type="EMBL" id="MNCJ02000322">
    <property type="protein sequence ID" value="KAF5798143.1"/>
    <property type="molecule type" value="Genomic_DNA"/>
</dbReference>
<protein>
    <submittedName>
        <fullName evidence="2">Uncharacterized protein</fullName>
    </submittedName>
</protein>
<dbReference type="InterPro" id="IPR036758">
    <property type="entry name" value="At5g01610-like"/>
</dbReference>
<dbReference type="Pfam" id="PF04398">
    <property type="entry name" value="DUF538"/>
    <property type="match status" value="1"/>
</dbReference>
<name>A0A251UBB0_HELAN</name>
<dbReference type="SUPFAM" id="SSF141562">
    <property type="entry name" value="At5g01610-like"/>
    <property type="match status" value="1"/>
</dbReference>
<dbReference type="Proteomes" id="UP000215914">
    <property type="component" value="Chromosome 7"/>
</dbReference>
<reference evidence="1 3" key="1">
    <citation type="journal article" date="2017" name="Nature">
        <title>The sunflower genome provides insights into oil metabolism, flowering and Asterid evolution.</title>
        <authorList>
            <person name="Badouin H."/>
            <person name="Gouzy J."/>
            <person name="Grassa C.J."/>
            <person name="Murat F."/>
            <person name="Staton S.E."/>
            <person name="Cottret L."/>
            <person name="Lelandais-Briere C."/>
            <person name="Owens G.L."/>
            <person name="Carrere S."/>
            <person name="Mayjonade B."/>
            <person name="Legrand L."/>
            <person name="Gill N."/>
            <person name="Kane N.C."/>
            <person name="Bowers J.E."/>
            <person name="Hubner S."/>
            <person name="Bellec A."/>
            <person name="Berard A."/>
            <person name="Berges H."/>
            <person name="Blanchet N."/>
            <person name="Boniface M.C."/>
            <person name="Brunel D."/>
            <person name="Catrice O."/>
            <person name="Chaidir N."/>
            <person name="Claudel C."/>
            <person name="Donnadieu C."/>
            <person name="Faraut T."/>
            <person name="Fievet G."/>
            <person name="Helmstetter N."/>
            <person name="King M."/>
            <person name="Knapp S.J."/>
            <person name="Lai Z."/>
            <person name="Le Paslier M.C."/>
            <person name="Lippi Y."/>
            <person name="Lorenzon L."/>
            <person name="Mandel J.R."/>
            <person name="Marage G."/>
            <person name="Marchand G."/>
            <person name="Marquand E."/>
            <person name="Bret-Mestries E."/>
            <person name="Morien E."/>
            <person name="Nambeesan S."/>
            <person name="Nguyen T."/>
            <person name="Pegot-Espagnet P."/>
            <person name="Pouilly N."/>
            <person name="Raftis F."/>
            <person name="Sallet E."/>
            <person name="Schiex T."/>
            <person name="Thomas J."/>
            <person name="Vandecasteele C."/>
            <person name="Vares D."/>
            <person name="Vear F."/>
            <person name="Vautrin S."/>
            <person name="Crespi M."/>
            <person name="Mangin B."/>
            <person name="Burke J.M."/>
            <person name="Salse J."/>
            <person name="Munos S."/>
            <person name="Vincourt P."/>
            <person name="Rieseberg L.H."/>
            <person name="Langlade N.B."/>
        </authorList>
    </citation>
    <scope>NUCLEOTIDE SEQUENCE [LARGE SCALE GENOMIC DNA]</scope>
    <source>
        <strain evidence="3">cv. SF193</strain>
        <tissue evidence="1">Leaves</tissue>
    </source>
</reference>
<dbReference type="Gene3D" id="2.30.240.10">
    <property type="entry name" value="At5g01610-like"/>
    <property type="match status" value="1"/>
</dbReference>
<dbReference type="AlphaFoldDB" id="A0A251UBB0"/>
<gene>
    <name evidence="2" type="ORF">HannXRQ_Chr07g0192701</name>
    <name evidence="1" type="ORF">HanXRQr2_Chr07g0289321</name>
</gene>
<dbReference type="EMBL" id="CM007896">
    <property type="protein sequence ID" value="OTG20404.1"/>
    <property type="molecule type" value="Genomic_DNA"/>
</dbReference>
<reference evidence="2" key="2">
    <citation type="submission" date="2017-02" db="EMBL/GenBank/DDBJ databases">
        <title>Sunflower complete genome.</title>
        <authorList>
            <person name="Langlade N."/>
            <person name="Munos S."/>
        </authorList>
    </citation>
    <scope>NUCLEOTIDE SEQUENCE [LARGE SCALE GENOMIC DNA]</scope>
    <source>
        <tissue evidence="2">Leaves</tissue>
    </source>
</reference>